<dbReference type="PANTHER" id="PTHR43289:SF6">
    <property type="entry name" value="SERINE_THREONINE-PROTEIN KINASE NEKL-3"/>
    <property type="match status" value="1"/>
</dbReference>
<keyword evidence="8" id="KW-0723">Serine/threonine-protein kinase</keyword>
<evidence type="ECO:0000313" key="8">
    <source>
        <dbReference type="EMBL" id="NDO70320.1"/>
    </source>
</evidence>
<dbReference type="Gene3D" id="1.10.510.10">
    <property type="entry name" value="Transferase(Phosphotransferase) domain 1"/>
    <property type="match status" value="1"/>
</dbReference>
<protein>
    <recommendedName>
        <fullName evidence="1">non-specific serine/threonine protein kinase</fullName>
        <ecNumber evidence="1">2.7.11.1</ecNumber>
    </recommendedName>
</protein>
<evidence type="ECO:0000256" key="1">
    <source>
        <dbReference type="ARBA" id="ARBA00012513"/>
    </source>
</evidence>
<evidence type="ECO:0000256" key="2">
    <source>
        <dbReference type="ARBA" id="ARBA00022679"/>
    </source>
</evidence>
<dbReference type="Proteomes" id="UP000474104">
    <property type="component" value="Unassembled WGS sequence"/>
</dbReference>
<comment type="caution">
    <text evidence="8">The sequence shown here is derived from an EMBL/GenBank/DDBJ whole genome shotgun (WGS) entry which is preliminary data.</text>
</comment>
<evidence type="ECO:0000256" key="6">
    <source>
        <dbReference type="SAM" id="MobiDB-lite"/>
    </source>
</evidence>
<dbReference type="CDD" id="cd14014">
    <property type="entry name" value="STKc_PknB_like"/>
    <property type="match status" value="1"/>
</dbReference>
<dbReference type="InterPro" id="IPR000719">
    <property type="entry name" value="Prot_kinase_dom"/>
</dbReference>
<name>A0A9X5C923_9FIRM</name>
<dbReference type="PANTHER" id="PTHR43289">
    <property type="entry name" value="MITOGEN-ACTIVATED PROTEIN KINASE KINASE KINASE 20-RELATED"/>
    <property type="match status" value="1"/>
</dbReference>
<organism evidence="8 9">
    <name type="scientific">Schaedlerella arabinosiphila</name>
    <dbReference type="NCBI Taxonomy" id="2044587"/>
    <lineage>
        <taxon>Bacteria</taxon>
        <taxon>Bacillati</taxon>
        <taxon>Bacillota</taxon>
        <taxon>Clostridia</taxon>
        <taxon>Lachnospirales</taxon>
        <taxon>Lachnospiraceae</taxon>
        <taxon>Schaedlerella</taxon>
    </lineage>
</organism>
<keyword evidence="3" id="KW-0547">Nucleotide-binding</keyword>
<dbReference type="InterPro" id="IPR011009">
    <property type="entry name" value="Kinase-like_dom_sf"/>
</dbReference>
<sequence>MTEAALKYKLECYKKIEVLNEKGNLWLIKDSVSGKLFIMRKLSMEHRCIYQTLCSIRHPHIAEVLDVFPYQDELYVIEEYLAGRTLADFLKDEGAMGRQALAIGKQLLDALVFLHENHIIHRYIKPENIIIDGSGSIKLIDFDIARQFSEEKKEDTTVKGSRIYAPPEQYGFAQSDFRTDIYSFGITLNELATGHFPEETLSHGILRKIVLNCTEFDPKRRYQTAAQVLAHLRRLERRHFICRLSAVLLPIFLVAGSLAVKRLAYTPDDSSLPPEHSQADDSLSPESVPADGSAAGPDPTDESLMYELYSFPNPITLATMVLRDSESDSFSIDLREDFIVAVDTKKNEDRLVFSCSSEYEKDAHFSFEDIYIEEYKQECIQNHGYDPSEFSTVYEIVVTDINGDGTDEFLVTLARANWVEARIPEYSDYVIEYSLTWVLYLTEENNFACSDPLFINSRGPTLLFNDVLNSYNDYYTFQDGKWVIWDPWYS</sequence>
<feature type="domain" description="Protein kinase" evidence="7">
    <location>
        <begin position="1"/>
        <end position="253"/>
    </location>
</feature>
<dbReference type="GO" id="GO:0004674">
    <property type="term" value="F:protein serine/threonine kinase activity"/>
    <property type="evidence" value="ECO:0007669"/>
    <property type="project" value="UniProtKB-KW"/>
</dbReference>
<evidence type="ECO:0000259" key="7">
    <source>
        <dbReference type="PROSITE" id="PS50011"/>
    </source>
</evidence>
<evidence type="ECO:0000313" key="9">
    <source>
        <dbReference type="Proteomes" id="UP000474104"/>
    </source>
</evidence>
<evidence type="ECO:0000256" key="3">
    <source>
        <dbReference type="ARBA" id="ARBA00022741"/>
    </source>
</evidence>
<feature type="region of interest" description="Disordered" evidence="6">
    <location>
        <begin position="269"/>
        <end position="299"/>
    </location>
</feature>
<keyword evidence="4 8" id="KW-0418">Kinase</keyword>
<dbReference type="AlphaFoldDB" id="A0A9X5C923"/>
<dbReference type="SUPFAM" id="SSF56112">
    <property type="entry name" value="Protein kinase-like (PK-like)"/>
    <property type="match status" value="1"/>
</dbReference>
<evidence type="ECO:0000256" key="5">
    <source>
        <dbReference type="ARBA" id="ARBA00022840"/>
    </source>
</evidence>
<dbReference type="PROSITE" id="PS50011">
    <property type="entry name" value="PROTEIN_KINASE_DOM"/>
    <property type="match status" value="1"/>
</dbReference>
<gene>
    <name evidence="8" type="ORF">FMM80_17400</name>
</gene>
<accession>A0A9X5C923</accession>
<dbReference type="GO" id="GO:0005524">
    <property type="term" value="F:ATP binding"/>
    <property type="evidence" value="ECO:0007669"/>
    <property type="project" value="UniProtKB-KW"/>
</dbReference>
<evidence type="ECO:0000256" key="4">
    <source>
        <dbReference type="ARBA" id="ARBA00022777"/>
    </source>
</evidence>
<dbReference type="EC" id="2.7.11.1" evidence="1"/>
<keyword evidence="2" id="KW-0808">Transferase</keyword>
<dbReference type="Pfam" id="PF00069">
    <property type="entry name" value="Pkinase"/>
    <property type="match status" value="1"/>
</dbReference>
<dbReference type="EMBL" id="VIRB01000107">
    <property type="protein sequence ID" value="NDO70320.1"/>
    <property type="molecule type" value="Genomic_DNA"/>
</dbReference>
<keyword evidence="5" id="KW-0067">ATP-binding</keyword>
<reference evidence="8 9" key="1">
    <citation type="submission" date="2019-07" db="EMBL/GenBank/DDBJ databases">
        <title>Draft genome sequences of 15 bacterial species constituting the stable defined intestinal microbiota of the GM15 gnotobiotic mouse model.</title>
        <authorList>
            <person name="Elie C."/>
            <person name="Mathieu A."/>
            <person name="Saliou A."/>
            <person name="Darnaud M."/>
            <person name="Leulier F."/>
            <person name="Tamellini A."/>
        </authorList>
    </citation>
    <scope>NUCLEOTIDE SEQUENCE [LARGE SCALE GENOMIC DNA]</scope>
    <source>
        <strain evidence="9">ASF 502</strain>
    </source>
</reference>
<proteinExistence type="predicted"/>